<dbReference type="InterPro" id="IPR028082">
    <property type="entry name" value="Peripla_BP_I"/>
</dbReference>
<dbReference type="Ensembl" id="ENSRNOT00000020513.8">
    <property type="protein sequence ID" value="ENSRNOP00000020513.7"/>
    <property type="gene ID" value="ENSRNOG00000015058.8"/>
</dbReference>
<keyword evidence="5" id="KW-0812">Transmembrane</keyword>
<dbReference type="SUPFAM" id="SSF56112">
    <property type="entry name" value="Protein kinase-like (PK-like)"/>
    <property type="match status" value="1"/>
</dbReference>
<evidence type="ECO:0000313" key="20">
    <source>
        <dbReference type="Proteomes" id="UP000002494"/>
    </source>
</evidence>
<dbReference type="SUPFAM" id="SSF53822">
    <property type="entry name" value="Periplasmic binding protein-like I"/>
    <property type="match status" value="1"/>
</dbReference>
<dbReference type="InterPro" id="IPR000719">
    <property type="entry name" value="Prot_kinase_dom"/>
</dbReference>
<dbReference type="RGD" id="69322">
    <property type="gene designation" value="Gucy2d"/>
</dbReference>
<dbReference type="GO" id="GO:0005525">
    <property type="term" value="F:GTP binding"/>
    <property type="evidence" value="ECO:0007669"/>
    <property type="project" value="UniProtKB-KW"/>
</dbReference>
<comment type="similarity">
    <text evidence="17">Belongs to the adenylyl cyclase class-4/guanylyl cyclase family.</text>
</comment>
<evidence type="ECO:0000256" key="4">
    <source>
        <dbReference type="ARBA" id="ARBA00022606"/>
    </source>
</evidence>
<evidence type="ECO:0000256" key="18">
    <source>
        <dbReference type="RuleBase" id="RU003431"/>
    </source>
</evidence>
<dbReference type="EC" id="4.6.1.2" evidence="2 18"/>
<dbReference type="FunFam" id="3.40.50.2300:FF:000333">
    <property type="entry name" value="Guanylate cyclase"/>
    <property type="match status" value="1"/>
</dbReference>
<dbReference type="Proteomes" id="UP000002494">
    <property type="component" value="Chromosome 1"/>
</dbReference>
<dbReference type="InterPro" id="IPR011009">
    <property type="entry name" value="Kinase-like_dom_sf"/>
</dbReference>
<dbReference type="CDD" id="cd06371">
    <property type="entry name" value="PBP1_sensory_GC_DEF-like"/>
    <property type="match status" value="1"/>
</dbReference>
<dbReference type="GO" id="GO:0005549">
    <property type="term" value="F:odorant binding"/>
    <property type="evidence" value="ECO:0007669"/>
    <property type="project" value="Ensembl"/>
</dbReference>
<dbReference type="GO" id="GO:0008355">
    <property type="term" value="P:olfactory learning"/>
    <property type="evidence" value="ECO:0007669"/>
    <property type="project" value="Ensembl"/>
</dbReference>
<dbReference type="Pfam" id="PF00211">
    <property type="entry name" value="Guanylate_cyc"/>
    <property type="match status" value="1"/>
</dbReference>
<dbReference type="Gene3D" id="6.10.250.780">
    <property type="match status" value="1"/>
</dbReference>
<dbReference type="Pfam" id="PF07714">
    <property type="entry name" value="PK_Tyr_Ser-Thr"/>
    <property type="match status" value="1"/>
</dbReference>
<dbReference type="Gene3D" id="3.30.70.1230">
    <property type="entry name" value="Nucleotide cyclase"/>
    <property type="match status" value="1"/>
</dbReference>
<dbReference type="SMART" id="SM00044">
    <property type="entry name" value="CYCc"/>
    <property type="match status" value="1"/>
</dbReference>
<reference evidence="19" key="2">
    <citation type="submission" date="2025-08" db="UniProtKB">
        <authorList>
            <consortium name="Ensembl"/>
        </authorList>
    </citation>
    <scope>IDENTIFICATION</scope>
    <source>
        <strain evidence="19">Brown Norway</strain>
    </source>
</reference>
<dbReference type="FunFam" id="3.30.70.1230:FF:000013">
    <property type="entry name" value="Guanylate cyclase"/>
    <property type="match status" value="1"/>
</dbReference>
<dbReference type="InterPro" id="IPR001245">
    <property type="entry name" value="Ser-Thr/Tyr_kinase_cat_dom"/>
</dbReference>
<evidence type="ECO:0000256" key="2">
    <source>
        <dbReference type="ARBA" id="ARBA00012202"/>
    </source>
</evidence>
<evidence type="ECO:0000256" key="17">
    <source>
        <dbReference type="RuleBase" id="RU000405"/>
    </source>
</evidence>
<proteinExistence type="inferred from homology"/>
<evidence type="ECO:0000256" key="1">
    <source>
        <dbReference type="ARBA" id="ARBA00001436"/>
    </source>
</evidence>
<dbReference type="GO" id="GO:0004383">
    <property type="term" value="F:guanylate cyclase activity"/>
    <property type="evidence" value="ECO:0007669"/>
    <property type="project" value="UniProtKB-EC"/>
</dbReference>
<name>A0A8L2QA99_RAT</name>
<sequence>MAGLQQGCHPEGQDWTAPHWKTCRPCQGPRGLTVRHLRTVSSISVFSVVFWGVLLWADSLSLPAWARETFTLGVLGPWDCDPIFAQALPSMATQLAVDRVNQDASLLLGSQLDFKILPTGCDTPHALATFVAHRNTVAAFIGPVNPGYCPAAALLAQGWGKSLFSWACGAPEGGGALVPTLPSMADVLLSVMRHFGWARLAIVSSHQDIWVTTAQQLATAFRAHGLPIGLITSLGPGEKGATEVCKQLHSVHGLKIVVLCMHSALLGGLEQTVLLRCARKEGLTDGRLVFLPYDTLLFALPYRNRSYLVLDDDGPLQEAYDAVLTISLDTSPESHAFTATKMRGGTAANLGPEQVSPLFGTIYDAVILLAHALNHSEAHGTGLSGAHLGNHIRALDVAGFSQRIRIDGKGRRLPQYVILDTNGEGSQLVPTHILDVSTQQVQPLGTAVHFPGGSPPARDASCWFDPNTLCIRGVQPLGSLLTLTITCVLALVGGFLAYFIRLGLQQLRLLRGPHRILLTPQELTFLQRTPSRRRPHVDSGSESRSVVDGGSPQSVIQGSTRSVPAFLEHTNVALYQGEWVWLKKFEAGTAPDLRPSSLSLLRKMREMRHENVTAFLGLFVGPEVSAMVLEHCARGSLEDLLRNEDLRLDWTFKASLLLDLIRGLRYLHHRHFPHGRLKSRNCVVDTRFVLKITDHGYAEFLESHCSFRPQPAPEELLWTAPELLRGPRRPWGPGKATFKGDVFSLGIILQEVLTRDPPYCSWGLSAEEIIRKVASPPPLCRPLVSPDQGPLECIQLMQLCWEEAPDDRPSLDQIYTQFKSINQGKKTSVADSMLRMLEKYSQSLEGLVQERTEELELERRKTERLLSQMLPPSVAHALKMGTTVEPEYFDQVTIYFSDIVGFTTISALSEPIEVVGFLNDLYTMFDAVLDSHDVYKVETIGDAYMVASGLPRRNGNRHAAEIANMALEILSYAGNFRMRHAPDVPIRVRAGLHSGPCVAGVVGLTMPRYCLFGDTVNTASRMESTGLPYRIHVSRNTVQALLSLDEGYKIDVRGQTELKGKGLEETYWLTGKTGFCRSLPTPLSIQPGDPWQDHINQEIRTGFAKARQSLAEPRSSGDTGPGP</sequence>
<dbReference type="GO" id="GO:0060170">
    <property type="term" value="C:ciliary membrane"/>
    <property type="evidence" value="ECO:0007669"/>
    <property type="project" value="UniProtKB-SubCell"/>
</dbReference>
<keyword evidence="14 18" id="KW-0141">cGMP biosynthesis</keyword>
<evidence type="ECO:0000256" key="6">
    <source>
        <dbReference type="ARBA" id="ARBA00022729"/>
    </source>
</evidence>
<dbReference type="Pfam" id="PF01094">
    <property type="entry name" value="ANF_receptor"/>
    <property type="match status" value="1"/>
</dbReference>
<dbReference type="InterPro" id="IPR029787">
    <property type="entry name" value="Nucleotide_cyclase"/>
</dbReference>
<evidence type="ECO:0000256" key="16">
    <source>
        <dbReference type="ARBA" id="ARBA00063877"/>
    </source>
</evidence>
<dbReference type="GO" id="GO:0004672">
    <property type="term" value="F:protein kinase activity"/>
    <property type="evidence" value="ECO:0007669"/>
    <property type="project" value="InterPro"/>
</dbReference>
<dbReference type="CDD" id="cd14043">
    <property type="entry name" value="PK_GC-2D"/>
    <property type="match status" value="1"/>
</dbReference>
<keyword evidence="6" id="KW-0732">Signal</keyword>
<evidence type="ECO:0000256" key="15">
    <source>
        <dbReference type="ARBA" id="ARBA00046277"/>
    </source>
</evidence>
<dbReference type="Gene3D" id="1.10.510.10">
    <property type="entry name" value="Transferase(Phosphotransferase) domain 1"/>
    <property type="match status" value="1"/>
</dbReference>
<evidence type="ECO:0000256" key="5">
    <source>
        <dbReference type="ARBA" id="ARBA00022692"/>
    </source>
</evidence>
<dbReference type="GO" id="GO:0003031">
    <property type="term" value="P:detection of carbon dioxide"/>
    <property type="evidence" value="ECO:0007669"/>
    <property type="project" value="Ensembl"/>
</dbReference>
<dbReference type="CDD" id="cd07302">
    <property type="entry name" value="CHD"/>
    <property type="match status" value="1"/>
</dbReference>
<evidence type="ECO:0000256" key="3">
    <source>
        <dbReference type="ARBA" id="ARBA00022475"/>
    </source>
</evidence>
<dbReference type="GO" id="GO:0035556">
    <property type="term" value="P:intracellular signal transduction"/>
    <property type="evidence" value="ECO:0007669"/>
    <property type="project" value="InterPro"/>
</dbReference>
<evidence type="ECO:0000256" key="13">
    <source>
        <dbReference type="ARBA" id="ARBA00023273"/>
    </source>
</evidence>
<dbReference type="FunFam" id="3.40.50.2300:FF:000114">
    <property type="entry name" value="Guanylate cyclase"/>
    <property type="match status" value="1"/>
</dbReference>
<keyword evidence="12 17" id="KW-0456">Lyase</keyword>
<comment type="catalytic activity">
    <reaction evidence="1 18">
        <text>GTP = 3',5'-cyclic GMP + diphosphate</text>
        <dbReference type="Rhea" id="RHEA:13665"/>
        <dbReference type="ChEBI" id="CHEBI:33019"/>
        <dbReference type="ChEBI" id="CHEBI:37565"/>
        <dbReference type="ChEBI" id="CHEBI:57746"/>
        <dbReference type="EC" id="4.6.1.2"/>
    </reaction>
</comment>
<evidence type="ECO:0000256" key="7">
    <source>
        <dbReference type="ARBA" id="ARBA00022741"/>
    </source>
</evidence>
<dbReference type="PANTHER" id="PTHR11920">
    <property type="entry name" value="GUANYLYL CYCLASE"/>
    <property type="match status" value="1"/>
</dbReference>
<dbReference type="SUPFAM" id="SSF55073">
    <property type="entry name" value="Nucleotide cyclase"/>
    <property type="match status" value="1"/>
</dbReference>
<evidence type="ECO:0000313" key="21">
    <source>
        <dbReference type="RGD" id="69322"/>
    </source>
</evidence>
<keyword evidence="8" id="KW-1133">Transmembrane helix</keyword>
<dbReference type="GO" id="GO:0005524">
    <property type="term" value="F:ATP binding"/>
    <property type="evidence" value="ECO:0007669"/>
    <property type="project" value="InterPro"/>
</dbReference>
<dbReference type="InterPro" id="IPR050401">
    <property type="entry name" value="Cyclic_nucleotide_synthase"/>
</dbReference>
<keyword evidence="3" id="KW-1003">Cell membrane</keyword>
<keyword evidence="9" id="KW-0342">GTP-binding</keyword>
<dbReference type="Gene3D" id="3.40.50.2300">
    <property type="match status" value="2"/>
</dbReference>
<dbReference type="InterPro" id="IPR018297">
    <property type="entry name" value="A/G_cyclase_CS"/>
</dbReference>
<dbReference type="OMA" id="YDTMLFA"/>
<keyword evidence="11" id="KW-1015">Disulfide bond</keyword>
<dbReference type="FunFam" id="1.10.510.10:FF:000404">
    <property type="entry name" value="Guanylate cyclase"/>
    <property type="match status" value="1"/>
</dbReference>
<evidence type="ECO:0000256" key="9">
    <source>
        <dbReference type="ARBA" id="ARBA00023134"/>
    </source>
</evidence>
<keyword evidence="13" id="KW-0966">Cell projection</keyword>
<keyword evidence="4" id="KW-0716">Sensory transduction</keyword>
<reference evidence="19" key="3">
    <citation type="submission" date="2025-09" db="UniProtKB">
        <authorList>
            <consortium name="Ensembl"/>
        </authorList>
    </citation>
    <scope>IDENTIFICATION</scope>
    <source>
        <strain evidence="19">Brown Norway</strain>
    </source>
</reference>
<dbReference type="InterPro" id="IPR001054">
    <property type="entry name" value="A/G_cyclase"/>
</dbReference>
<keyword evidence="7" id="KW-0547">Nucleotide-binding</keyword>
<dbReference type="OrthoDB" id="1890790at2759"/>
<reference evidence="19" key="1">
    <citation type="submission" date="2024-01" db="EMBL/GenBank/DDBJ databases">
        <title>GRCr8: a new rat reference genome assembly contstructed from accurate long reads and long range scaffolding.</title>
        <authorList>
            <person name="Doris P.A."/>
            <person name="Kalbfleisch T."/>
            <person name="Li K."/>
            <person name="Howe K."/>
            <person name="Wood J."/>
        </authorList>
    </citation>
    <scope>NUCLEOTIDE SEQUENCE [LARGE SCALE GENOMIC DNA]</scope>
    <source>
        <strain evidence="19">Brown Norway</strain>
    </source>
</reference>
<evidence type="ECO:0000256" key="10">
    <source>
        <dbReference type="ARBA" id="ARBA00023136"/>
    </source>
</evidence>
<dbReference type="GO" id="GO:0004984">
    <property type="term" value="F:olfactory receptor activity"/>
    <property type="evidence" value="ECO:0007669"/>
    <property type="project" value="Ensembl"/>
</dbReference>
<evidence type="ECO:0000256" key="12">
    <source>
        <dbReference type="ARBA" id="ARBA00023239"/>
    </source>
</evidence>
<evidence type="ECO:0000313" key="19">
    <source>
        <dbReference type="Ensembl" id="ENSRNOP00000020513.7"/>
    </source>
</evidence>
<organism evidence="19 20">
    <name type="scientific">Rattus norvegicus</name>
    <name type="common">Rat</name>
    <dbReference type="NCBI Taxonomy" id="10116"/>
    <lineage>
        <taxon>Eukaryota</taxon>
        <taxon>Metazoa</taxon>
        <taxon>Chordata</taxon>
        <taxon>Craniata</taxon>
        <taxon>Vertebrata</taxon>
        <taxon>Euteleostomi</taxon>
        <taxon>Mammalia</taxon>
        <taxon>Eutheria</taxon>
        <taxon>Euarchontoglires</taxon>
        <taxon>Glires</taxon>
        <taxon>Rodentia</taxon>
        <taxon>Myomorpha</taxon>
        <taxon>Muroidea</taxon>
        <taxon>Muridae</taxon>
        <taxon>Murinae</taxon>
        <taxon>Rattus</taxon>
    </lineage>
</organism>
<dbReference type="PROSITE" id="PS50125">
    <property type="entry name" value="GUANYLATE_CYCLASE_2"/>
    <property type="match status" value="1"/>
</dbReference>
<comment type="subcellular location">
    <subcellularLocation>
        <location evidence="15">Cell projection</location>
        <location evidence="15">Cilium membrane</location>
        <topology evidence="15">Single-pass type I membrane protein</topology>
    </subcellularLocation>
</comment>
<evidence type="ECO:0000256" key="11">
    <source>
        <dbReference type="ARBA" id="ARBA00023157"/>
    </source>
</evidence>
<comment type="subunit">
    <text evidence="16">Interacts (via the catalytic domain) with NCALD.</text>
</comment>
<dbReference type="GeneTree" id="ENSGT00940000162702"/>
<dbReference type="AlphaFoldDB" id="A0A8L2QA99"/>
<keyword evidence="20" id="KW-1185">Reference proteome</keyword>
<dbReference type="PANTHER" id="PTHR11920:SF477">
    <property type="entry name" value="GUANYLATE CYCLASE D"/>
    <property type="match status" value="1"/>
</dbReference>
<dbReference type="InterPro" id="IPR001828">
    <property type="entry name" value="ANF_lig-bd_rcpt"/>
</dbReference>
<accession>A0A8L2QA99</accession>
<evidence type="ECO:0000256" key="8">
    <source>
        <dbReference type="ARBA" id="ARBA00022989"/>
    </source>
</evidence>
<keyword evidence="10" id="KW-0472">Membrane</keyword>
<dbReference type="GO" id="GO:0010753">
    <property type="term" value="P:positive regulation of cGMP-mediated signaling"/>
    <property type="evidence" value="ECO:0007669"/>
    <property type="project" value="Ensembl"/>
</dbReference>
<dbReference type="PROSITE" id="PS50011">
    <property type="entry name" value="PROTEIN_KINASE_DOM"/>
    <property type="match status" value="1"/>
</dbReference>
<protein>
    <recommendedName>
        <fullName evidence="2 18">Guanylate cyclase</fullName>
        <ecNumber evidence="2 18">4.6.1.2</ecNumber>
    </recommendedName>
</protein>
<evidence type="ECO:0000256" key="14">
    <source>
        <dbReference type="ARBA" id="ARBA00023293"/>
    </source>
</evidence>
<dbReference type="PROSITE" id="PS00452">
    <property type="entry name" value="GUANYLATE_CYCLASE_1"/>
    <property type="match status" value="1"/>
</dbReference>
<gene>
    <name evidence="19 21" type="primary">Gucy2d</name>
    <name evidence="21" type="synonym">Gucy2e</name>
</gene>